<dbReference type="EnsemblProtists" id="PYU1_T011200">
    <property type="protein sequence ID" value="PYU1_T011200"/>
    <property type="gene ID" value="PYU1_G011175"/>
</dbReference>
<dbReference type="Proteomes" id="UP000019132">
    <property type="component" value="Unassembled WGS sequence"/>
</dbReference>
<organism evidence="1 2">
    <name type="scientific">Globisporangium ultimum (strain ATCC 200006 / CBS 805.95 / DAOM BR144)</name>
    <name type="common">Pythium ultimum</name>
    <dbReference type="NCBI Taxonomy" id="431595"/>
    <lineage>
        <taxon>Eukaryota</taxon>
        <taxon>Sar</taxon>
        <taxon>Stramenopiles</taxon>
        <taxon>Oomycota</taxon>
        <taxon>Peronosporomycetes</taxon>
        <taxon>Pythiales</taxon>
        <taxon>Pythiaceae</taxon>
        <taxon>Globisporangium</taxon>
    </lineage>
</organism>
<reference evidence="2" key="1">
    <citation type="journal article" date="2010" name="Genome Biol.">
        <title>Genome sequence of the necrotrophic plant pathogen Pythium ultimum reveals original pathogenicity mechanisms and effector repertoire.</title>
        <authorList>
            <person name="Levesque C.A."/>
            <person name="Brouwer H."/>
            <person name="Cano L."/>
            <person name="Hamilton J.P."/>
            <person name="Holt C."/>
            <person name="Huitema E."/>
            <person name="Raffaele S."/>
            <person name="Robideau G.P."/>
            <person name="Thines M."/>
            <person name="Win J."/>
            <person name="Zerillo M.M."/>
            <person name="Beakes G.W."/>
            <person name="Boore J.L."/>
            <person name="Busam D."/>
            <person name="Dumas B."/>
            <person name="Ferriera S."/>
            <person name="Fuerstenberg S.I."/>
            <person name="Gachon C.M."/>
            <person name="Gaulin E."/>
            <person name="Govers F."/>
            <person name="Grenville-Briggs L."/>
            <person name="Horner N."/>
            <person name="Hostetler J."/>
            <person name="Jiang R.H."/>
            <person name="Johnson J."/>
            <person name="Krajaejun T."/>
            <person name="Lin H."/>
            <person name="Meijer H.J."/>
            <person name="Moore B."/>
            <person name="Morris P."/>
            <person name="Phuntmart V."/>
            <person name="Puiu D."/>
            <person name="Shetty J."/>
            <person name="Stajich J.E."/>
            <person name="Tripathy S."/>
            <person name="Wawra S."/>
            <person name="van West P."/>
            <person name="Whitty B.R."/>
            <person name="Coutinho P.M."/>
            <person name="Henrissat B."/>
            <person name="Martin F."/>
            <person name="Thomas P.D."/>
            <person name="Tyler B.M."/>
            <person name="De Vries R.P."/>
            <person name="Kamoun S."/>
            <person name="Yandell M."/>
            <person name="Tisserat N."/>
            <person name="Buell C.R."/>
        </authorList>
    </citation>
    <scope>NUCLEOTIDE SEQUENCE</scope>
    <source>
        <strain evidence="2">DAOM:BR144</strain>
    </source>
</reference>
<name>K3X1V1_GLOUD</name>
<reference evidence="2" key="2">
    <citation type="submission" date="2010-04" db="EMBL/GenBank/DDBJ databases">
        <authorList>
            <person name="Buell R."/>
            <person name="Hamilton J."/>
            <person name="Hostetler J."/>
        </authorList>
    </citation>
    <scope>NUCLEOTIDE SEQUENCE [LARGE SCALE GENOMIC DNA]</scope>
    <source>
        <strain evidence="2">DAOM:BR144</strain>
    </source>
</reference>
<protein>
    <submittedName>
        <fullName evidence="1">Uncharacterized protein</fullName>
    </submittedName>
</protein>
<reference evidence="1" key="3">
    <citation type="submission" date="2015-02" db="UniProtKB">
        <authorList>
            <consortium name="EnsemblProtists"/>
        </authorList>
    </citation>
    <scope>IDENTIFICATION</scope>
    <source>
        <strain evidence="1">DAOM BR144</strain>
    </source>
</reference>
<evidence type="ECO:0000313" key="1">
    <source>
        <dbReference type="EnsemblProtists" id="PYU1_T011200"/>
    </source>
</evidence>
<evidence type="ECO:0000313" key="2">
    <source>
        <dbReference type="Proteomes" id="UP000019132"/>
    </source>
</evidence>
<accession>K3X1V1</accession>
<dbReference type="AlphaFoldDB" id="K3X1V1"/>
<dbReference type="InParanoid" id="K3X1V1"/>
<proteinExistence type="predicted"/>
<sequence>MSTAQVAASGSDGVFYDCGAAILNAIVDDAGGAVQLAITFVEYLAKHVRDNKALFASQLLQLLGATWENICANKMKQKYISRAAAIEFVSLVRDAIRYESKCQESFMPDLLSREKNRLQAKIDALIADLRFEKVSGDA</sequence>
<dbReference type="VEuPathDB" id="FungiDB:PYU1_G011175"/>
<keyword evidence="2" id="KW-1185">Reference proteome</keyword>
<dbReference type="HOGENOM" id="CLU_1859262_0_0_1"/>
<dbReference type="EMBL" id="GL376606">
    <property type="status" value="NOT_ANNOTATED_CDS"/>
    <property type="molecule type" value="Genomic_DNA"/>
</dbReference>